<keyword evidence="1" id="KW-0472">Membrane</keyword>
<dbReference type="Proteomes" id="UP000603352">
    <property type="component" value="Unassembled WGS sequence"/>
</dbReference>
<sequence length="125" mass="13799">MPIDLLEQAATVSVRRACAFSLLAIWVIMMALVYDPLMSLRSGAILVTMVGAILTLKAYRAPHQDHRRTEVWHAVKADLKLPAEQARQLINSTLQRIYFDHATVFGGVALVMWGVVICVGVIATL</sequence>
<reference evidence="3" key="1">
    <citation type="journal article" date="2019" name="Int. J. Syst. Evol. Microbiol.">
        <title>The Global Catalogue of Microorganisms (GCM) 10K type strain sequencing project: providing services to taxonomists for standard genome sequencing and annotation.</title>
        <authorList>
            <consortium name="The Broad Institute Genomics Platform"/>
            <consortium name="The Broad Institute Genome Sequencing Center for Infectious Disease"/>
            <person name="Wu L."/>
            <person name="Ma J."/>
        </authorList>
    </citation>
    <scope>NUCLEOTIDE SEQUENCE [LARGE SCALE GENOMIC DNA]</scope>
    <source>
        <strain evidence="3">CGMCC 1.10188</strain>
    </source>
</reference>
<evidence type="ECO:0000256" key="1">
    <source>
        <dbReference type="SAM" id="Phobius"/>
    </source>
</evidence>
<dbReference type="RefSeq" id="WP_229707725.1">
    <property type="nucleotide sequence ID" value="NZ_BMDZ01000001.1"/>
</dbReference>
<gene>
    <name evidence="2" type="ORF">GCM10011505_02110</name>
</gene>
<proteinExistence type="predicted"/>
<keyword evidence="1" id="KW-0812">Transmembrane</keyword>
<accession>A0ABQ1IA99</accession>
<name>A0ABQ1IA99_9PROT</name>
<evidence type="ECO:0000313" key="2">
    <source>
        <dbReference type="EMBL" id="GGB24397.1"/>
    </source>
</evidence>
<feature type="transmembrane region" description="Helical" evidence="1">
    <location>
        <begin position="12"/>
        <end position="34"/>
    </location>
</feature>
<protein>
    <submittedName>
        <fullName evidence="2">Uncharacterized protein</fullName>
    </submittedName>
</protein>
<keyword evidence="3" id="KW-1185">Reference proteome</keyword>
<feature type="transmembrane region" description="Helical" evidence="1">
    <location>
        <begin position="97"/>
        <end position="123"/>
    </location>
</feature>
<keyword evidence="1" id="KW-1133">Transmembrane helix</keyword>
<evidence type="ECO:0000313" key="3">
    <source>
        <dbReference type="Proteomes" id="UP000603352"/>
    </source>
</evidence>
<organism evidence="2 3">
    <name type="scientific">Tistrella bauzanensis</name>
    <dbReference type="NCBI Taxonomy" id="657419"/>
    <lineage>
        <taxon>Bacteria</taxon>
        <taxon>Pseudomonadati</taxon>
        <taxon>Pseudomonadota</taxon>
        <taxon>Alphaproteobacteria</taxon>
        <taxon>Geminicoccales</taxon>
        <taxon>Geminicoccaceae</taxon>
        <taxon>Tistrella</taxon>
    </lineage>
</organism>
<feature type="transmembrane region" description="Helical" evidence="1">
    <location>
        <begin position="40"/>
        <end position="59"/>
    </location>
</feature>
<dbReference type="EMBL" id="BMDZ01000001">
    <property type="protein sequence ID" value="GGB24397.1"/>
    <property type="molecule type" value="Genomic_DNA"/>
</dbReference>
<comment type="caution">
    <text evidence="2">The sequence shown here is derived from an EMBL/GenBank/DDBJ whole genome shotgun (WGS) entry which is preliminary data.</text>
</comment>